<accession>A0ABR0JP54</accession>
<feature type="region of interest" description="Disordered" evidence="1">
    <location>
        <begin position="150"/>
        <end position="203"/>
    </location>
</feature>
<comment type="caution">
    <text evidence="2">The sequence shown here is derived from an EMBL/GenBank/DDBJ whole genome shotgun (WGS) entry which is preliminary data.</text>
</comment>
<evidence type="ECO:0008006" key="4">
    <source>
        <dbReference type="Google" id="ProtNLM"/>
    </source>
</evidence>
<dbReference type="Proteomes" id="UP001345691">
    <property type="component" value="Unassembled WGS sequence"/>
</dbReference>
<dbReference type="InterPro" id="IPR038966">
    <property type="entry name" value="TMA17"/>
</dbReference>
<reference evidence="2 3" key="1">
    <citation type="submission" date="2023-08" db="EMBL/GenBank/DDBJ databases">
        <title>Black Yeasts Isolated from many extreme environments.</title>
        <authorList>
            <person name="Coleine C."/>
            <person name="Stajich J.E."/>
            <person name="Selbmann L."/>
        </authorList>
    </citation>
    <scope>NUCLEOTIDE SEQUENCE [LARGE SCALE GENOMIC DNA]</scope>
    <source>
        <strain evidence="2 3">CCFEE 6328</strain>
    </source>
</reference>
<protein>
    <recommendedName>
        <fullName evidence="4">Inhibitor of growth protein N-terminal histone-binding domain-containing protein</fullName>
    </recommendedName>
</protein>
<gene>
    <name evidence="2" type="ORF">LTR69_001750</name>
</gene>
<evidence type="ECO:0000313" key="2">
    <source>
        <dbReference type="EMBL" id="KAK5067761.1"/>
    </source>
</evidence>
<dbReference type="PANTHER" id="PTHR40422">
    <property type="entry name" value="TRANSLATION MACHINERY-ASSOCIATED PROTEIN 17"/>
    <property type="match status" value="1"/>
</dbReference>
<organism evidence="2 3">
    <name type="scientific">Exophiala sideris</name>
    <dbReference type="NCBI Taxonomy" id="1016849"/>
    <lineage>
        <taxon>Eukaryota</taxon>
        <taxon>Fungi</taxon>
        <taxon>Dikarya</taxon>
        <taxon>Ascomycota</taxon>
        <taxon>Pezizomycotina</taxon>
        <taxon>Eurotiomycetes</taxon>
        <taxon>Chaetothyriomycetidae</taxon>
        <taxon>Chaetothyriales</taxon>
        <taxon>Herpotrichiellaceae</taxon>
        <taxon>Exophiala</taxon>
    </lineage>
</organism>
<proteinExistence type="predicted"/>
<sequence>MSNESRPIPAEQFALAVQDLPVENLYSKAHEIQNSITHLEKSNAQLQEYIDSITSDTSLPEGTRQEGDKDCSEAIHENLIVINRQKERIDLLKQEVERRGGRWHEADSEGKINGSSAATVINGDATRTTQGAGGRLTDAELRQEMMERLAEEDNDNDNEAPKESQQPLHRHRNPEQESIPPPGLEASELRGTTCISGSFPWQY</sequence>
<name>A0ABR0JP54_9EURO</name>
<keyword evidence="3" id="KW-1185">Reference proteome</keyword>
<feature type="compositionally biased region" description="Polar residues" evidence="1">
    <location>
        <begin position="193"/>
        <end position="203"/>
    </location>
</feature>
<dbReference type="PANTHER" id="PTHR40422:SF1">
    <property type="entry name" value="TRANSLATION MACHINERY-ASSOCIATED PROTEIN 17"/>
    <property type="match status" value="1"/>
</dbReference>
<dbReference type="EMBL" id="JAVRRF010000002">
    <property type="protein sequence ID" value="KAK5067761.1"/>
    <property type="molecule type" value="Genomic_DNA"/>
</dbReference>
<evidence type="ECO:0000313" key="3">
    <source>
        <dbReference type="Proteomes" id="UP001345691"/>
    </source>
</evidence>
<evidence type="ECO:0000256" key="1">
    <source>
        <dbReference type="SAM" id="MobiDB-lite"/>
    </source>
</evidence>